<name>A0A848F8Z3_9BURK</name>
<keyword evidence="4 6" id="KW-0697">Rotamase</keyword>
<evidence type="ECO:0000256" key="4">
    <source>
        <dbReference type="ARBA" id="ARBA00023110"/>
    </source>
</evidence>
<protein>
    <recommendedName>
        <fullName evidence="3">peptidylprolyl isomerase</fullName>
        <ecNumber evidence="3">5.2.1.8</ecNumber>
    </recommendedName>
</protein>
<gene>
    <name evidence="8" type="ORF">HHL10_09770</name>
</gene>
<evidence type="ECO:0000256" key="6">
    <source>
        <dbReference type="PROSITE-ProRule" id="PRU00278"/>
    </source>
</evidence>
<comment type="catalytic activity">
    <reaction evidence="1">
        <text>[protein]-peptidylproline (omega=180) = [protein]-peptidylproline (omega=0)</text>
        <dbReference type="Rhea" id="RHEA:16237"/>
        <dbReference type="Rhea" id="RHEA-COMP:10747"/>
        <dbReference type="Rhea" id="RHEA-COMP:10748"/>
        <dbReference type="ChEBI" id="CHEBI:83833"/>
        <dbReference type="ChEBI" id="CHEBI:83834"/>
        <dbReference type="EC" id="5.2.1.8"/>
    </reaction>
</comment>
<sequence>MSGCGGGHGGCGCGGQKALQHEDFPVMSAPVADPDQPVARVNGVALHAPGRRPDELELRQRACGELLRQAAQLAGLLDANDQAQLDGSMSAAASQAIEELLALELRLPEADEAALRRHHAAHPARFGAQERVALRHVLFAVTPGVDINALRKRAEALLLELRCAEVADGAFARAAAELSNCPSGAQGGELGVVTAAEVAPEFGREIFGHPEVGVLPRLVHSRHGLHVVEVLAREGGEALPYKQVRNAVVQSLQQQAWITALRQYLRVLAGTAALEAVDLETVDTPLVQ</sequence>
<evidence type="ECO:0000313" key="8">
    <source>
        <dbReference type="EMBL" id="NML15266.1"/>
    </source>
</evidence>
<dbReference type="PROSITE" id="PS50198">
    <property type="entry name" value="PPIC_PPIASE_2"/>
    <property type="match status" value="1"/>
</dbReference>
<evidence type="ECO:0000313" key="9">
    <source>
        <dbReference type="Proteomes" id="UP000574067"/>
    </source>
</evidence>
<dbReference type="GO" id="GO:0003755">
    <property type="term" value="F:peptidyl-prolyl cis-trans isomerase activity"/>
    <property type="evidence" value="ECO:0007669"/>
    <property type="project" value="UniProtKB-KW"/>
</dbReference>
<dbReference type="EC" id="5.2.1.8" evidence="3"/>
<proteinExistence type="inferred from homology"/>
<organism evidence="8 9">
    <name type="scientific">Azohydromonas caseinilytica</name>
    <dbReference type="NCBI Taxonomy" id="2728836"/>
    <lineage>
        <taxon>Bacteria</taxon>
        <taxon>Pseudomonadati</taxon>
        <taxon>Pseudomonadota</taxon>
        <taxon>Betaproteobacteria</taxon>
        <taxon>Burkholderiales</taxon>
        <taxon>Sphaerotilaceae</taxon>
        <taxon>Azohydromonas</taxon>
    </lineage>
</organism>
<keyword evidence="9" id="KW-1185">Reference proteome</keyword>
<evidence type="ECO:0000256" key="1">
    <source>
        <dbReference type="ARBA" id="ARBA00000971"/>
    </source>
</evidence>
<dbReference type="InterPro" id="IPR046357">
    <property type="entry name" value="PPIase_dom_sf"/>
</dbReference>
<feature type="domain" description="PpiC" evidence="7">
    <location>
        <begin position="129"/>
        <end position="232"/>
    </location>
</feature>
<evidence type="ECO:0000256" key="3">
    <source>
        <dbReference type="ARBA" id="ARBA00013194"/>
    </source>
</evidence>
<dbReference type="Proteomes" id="UP000574067">
    <property type="component" value="Unassembled WGS sequence"/>
</dbReference>
<dbReference type="Pfam" id="PF00639">
    <property type="entry name" value="Rotamase"/>
    <property type="match status" value="1"/>
</dbReference>
<dbReference type="AlphaFoldDB" id="A0A848F8Z3"/>
<evidence type="ECO:0000256" key="5">
    <source>
        <dbReference type="ARBA" id="ARBA00023235"/>
    </source>
</evidence>
<evidence type="ECO:0000259" key="7">
    <source>
        <dbReference type="PROSITE" id="PS50198"/>
    </source>
</evidence>
<dbReference type="InterPro" id="IPR000297">
    <property type="entry name" value="PPIase_PpiC"/>
</dbReference>
<comment type="caution">
    <text evidence="8">The sequence shown here is derived from an EMBL/GenBank/DDBJ whole genome shotgun (WGS) entry which is preliminary data.</text>
</comment>
<dbReference type="SUPFAM" id="SSF54534">
    <property type="entry name" value="FKBP-like"/>
    <property type="match status" value="1"/>
</dbReference>
<dbReference type="Gene3D" id="3.10.50.40">
    <property type="match status" value="1"/>
</dbReference>
<keyword evidence="5 6" id="KW-0413">Isomerase</keyword>
<dbReference type="PROSITE" id="PS01096">
    <property type="entry name" value="PPIC_PPIASE_1"/>
    <property type="match status" value="1"/>
</dbReference>
<evidence type="ECO:0000256" key="2">
    <source>
        <dbReference type="ARBA" id="ARBA00007656"/>
    </source>
</evidence>
<dbReference type="EMBL" id="JABBFW010000005">
    <property type="protein sequence ID" value="NML15266.1"/>
    <property type="molecule type" value="Genomic_DNA"/>
</dbReference>
<dbReference type="PANTHER" id="PTHR47245:SF2">
    <property type="entry name" value="PEPTIDYL-PROLYL CIS-TRANS ISOMERASE HP_0175-RELATED"/>
    <property type="match status" value="1"/>
</dbReference>
<dbReference type="InterPro" id="IPR023058">
    <property type="entry name" value="PPIase_PpiC_CS"/>
</dbReference>
<accession>A0A848F8Z3</accession>
<dbReference type="PANTHER" id="PTHR47245">
    <property type="entry name" value="PEPTIDYLPROLYL ISOMERASE"/>
    <property type="match status" value="1"/>
</dbReference>
<dbReference type="InterPro" id="IPR050245">
    <property type="entry name" value="PrsA_foldase"/>
</dbReference>
<reference evidence="8 9" key="1">
    <citation type="submission" date="2020-04" db="EMBL/GenBank/DDBJ databases">
        <title>Azohydromonas sp. isolated from soil.</title>
        <authorList>
            <person name="Dahal R.H."/>
        </authorList>
    </citation>
    <scope>NUCLEOTIDE SEQUENCE [LARGE SCALE GENOMIC DNA]</scope>
    <source>
        <strain evidence="8 9">G-1-1-14</strain>
    </source>
</reference>
<dbReference type="RefSeq" id="WP_169160164.1">
    <property type="nucleotide sequence ID" value="NZ_JABBFW010000005.1"/>
</dbReference>
<comment type="similarity">
    <text evidence="2">Belongs to the PpiC/parvulin rotamase family.</text>
</comment>